<reference evidence="4" key="1">
    <citation type="journal article" date="2018" name="Sci. Rep.">
        <title>Lignite coal burning seam in the remote Altai Mountains harbors a hydrogen-driven thermophilic microbial community.</title>
        <authorList>
            <person name="Kadnikov V.V."/>
            <person name="Mardanov A.V."/>
            <person name="Ivasenko D.A."/>
            <person name="Antsiferov D.V."/>
            <person name="Beletsky A.V."/>
            <person name="Karnachuk O.V."/>
            <person name="Ravin N.V."/>
        </authorList>
    </citation>
    <scope>NUCLEOTIDE SEQUENCE [LARGE SCALE GENOMIC DNA]</scope>
</reference>
<dbReference type="InterPro" id="IPR027417">
    <property type="entry name" value="P-loop_NTPase"/>
</dbReference>
<organism evidence="3 4">
    <name type="scientific">Candidatus Carbonibacillus altaicus</name>
    <dbReference type="NCBI Taxonomy" id="2163959"/>
    <lineage>
        <taxon>Bacteria</taxon>
        <taxon>Bacillati</taxon>
        <taxon>Bacillota</taxon>
        <taxon>Bacilli</taxon>
        <taxon>Bacillales</taxon>
        <taxon>Candidatus Carbonibacillus</taxon>
    </lineage>
</organism>
<dbReference type="PANTHER" id="PTHR30486:SF15">
    <property type="entry name" value="TYPE II_IV SECRETION SYSTEM ATPASE"/>
    <property type="match status" value="1"/>
</dbReference>
<dbReference type="Gene3D" id="3.30.450.380">
    <property type="match status" value="1"/>
</dbReference>
<dbReference type="PANTHER" id="PTHR30486">
    <property type="entry name" value="TWITCHING MOTILITY PROTEIN PILT"/>
    <property type="match status" value="1"/>
</dbReference>
<keyword evidence="3" id="KW-0378">Hydrolase</keyword>
<proteinExistence type="inferred from homology"/>
<comment type="caution">
    <text evidence="3">The sequence shown here is derived from an EMBL/GenBank/DDBJ whole genome shotgun (WGS) entry which is preliminary data.</text>
</comment>
<dbReference type="InterPro" id="IPR050921">
    <property type="entry name" value="T4SS_GSP_E_ATPase"/>
</dbReference>
<dbReference type="Proteomes" id="UP000244338">
    <property type="component" value="Unassembled WGS sequence"/>
</dbReference>
<dbReference type="InterPro" id="IPR001482">
    <property type="entry name" value="T2SS/T4SS_dom"/>
</dbReference>
<sequence length="467" mass="53058">MKKRYLPPQRQKTLQRRWEVGQHIDAVMARYIDHYKNRLISETDLNALLQLPADERRRTVARWVVQFMSEERVVFSRVEQELLIQQIIHETVGYGPLETYLNDPDVTEVLVNGKDEIFIERHGKLEQVPLAFRDDGYLRHLIDRIVSPVGRRIDESSPMVDARLPDGSRVNAVIPPVSLRGPLLSIRKFRKEPYSMDDLRRFGSFDEQIQWFLAAAVNVRTNILISGGTGSGKTTLLNAMAQHIPHSERVITIEDSAELKIYRPNVVGLEARPANVEGKGEIPIRQLVRNALRMRPDRIIVGEVRGAEAFDMLQAMNTGHEGSLTTVHANSPRDALNRVEGMVMMAGLDLNPAIIREYIASAVDLIMQVERLRDGQRKVVAVAELFVDPETQKFTVKPIYVYKRLGIDEEGRVVGYHTATGYRPAAILEKFQIYGLRPPEDLLIPREAPDVSAQGLLDADRERETTL</sequence>
<dbReference type="SUPFAM" id="SSF52540">
    <property type="entry name" value="P-loop containing nucleoside triphosphate hydrolases"/>
    <property type="match status" value="1"/>
</dbReference>
<dbReference type="InterPro" id="IPR003593">
    <property type="entry name" value="AAA+_ATPase"/>
</dbReference>
<evidence type="ECO:0000313" key="3">
    <source>
        <dbReference type="EMBL" id="PTQ57782.1"/>
    </source>
</evidence>
<name>A0A2R6Y542_9BACL</name>
<protein>
    <submittedName>
        <fullName evidence="3">Type II/IV secretion system ATP hydrolase TadA/VirB11/CpaF, TadA subfamily</fullName>
    </submittedName>
</protein>
<dbReference type="EMBL" id="PEBX01000002">
    <property type="protein sequence ID" value="PTQ57782.1"/>
    <property type="molecule type" value="Genomic_DNA"/>
</dbReference>
<evidence type="ECO:0000313" key="4">
    <source>
        <dbReference type="Proteomes" id="UP000244338"/>
    </source>
</evidence>
<comment type="similarity">
    <text evidence="1">Belongs to the GSP E family.</text>
</comment>
<evidence type="ECO:0000256" key="1">
    <source>
        <dbReference type="ARBA" id="ARBA00006611"/>
    </source>
</evidence>
<dbReference type="CDD" id="cd01130">
    <property type="entry name" value="VirB11-like_ATPase"/>
    <property type="match status" value="1"/>
</dbReference>
<dbReference type="SMART" id="SM00382">
    <property type="entry name" value="AAA"/>
    <property type="match status" value="1"/>
</dbReference>
<dbReference type="GO" id="GO:0016887">
    <property type="term" value="F:ATP hydrolysis activity"/>
    <property type="evidence" value="ECO:0007669"/>
    <property type="project" value="InterPro"/>
</dbReference>
<gene>
    <name evidence="3" type="ORF">BSOLF_0644</name>
</gene>
<dbReference type="Pfam" id="PF00437">
    <property type="entry name" value="T2SSE"/>
    <property type="match status" value="1"/>
</dbReference>
<dbReference type="AlphaFoldDB" id="A0A2R6Y542"/>
<feature type="domain" description="AAA+ ATPase" evidence="2">
    <location>
        <begin position="219"/>
        <end position="373"/>
    </location>
</feature>
<accession>A0A2R6Y542</accession>
<evidence type="ECO:0000259" key="2">
    <source>
        <dbReference type="SMART" id="SM00382"/>
    </source>
</evidence>
<dbReference type="Gene3D" id="3.40.50.300">
    <property type="entry name" value="P-loop containing nucleotide triphosphate hydrolases"/>
    <property type="match status" value="1"/>
</dbReference>